<evidence type="ECO:0000256" key="2">
    <source>
        <dbReference type="ARBA" id="ARBA00022491"/>
    </source>
</evidence>
<evidence type="ECO:0000256" key="8">
    <source>
        <dbReference type="ARBA" id="ARBA00023125"/>
    </source>
</evidence>
<evidence type="ECO:0000256" key="4">
    <source>
        <dbReference type="ARBA" id="ARBA00022723"/>
    </source>
</evidence>
<evidence type="ECO:0000256" key="5">
    <source>
        <dbReference type="ARBA" id="ARBA00022763"/>
    </source>
</evidence>
<comment type="caution">
    <text evidence="10">Lacks conserved residue(s) required for the propagation of feature annotation.</text>
</comment>
<protein>
    <recommendedName>
        <fullName evidence="1 10">Single-stranded DNA-binding protein</fullName>
        <shortName evidence="10">SSB protein</shortName>
    </recommendedName>
    <alternativeName>
        <fullName evidence="10">Helix-destabilizing protein</fullName>
    </alternativeName>
</protein>
<name>A0A6J5QJY5_9CAUD</name>
<keyword evidence="4" id="KW-0479">Metal-binding</keyword>
<keyword evidence="7 10" id="KW-1194">Viral DNA replication</keyword>
<keyword evidence="3" id="KW-0235">DNA replication</keyword>
<keyword evidence="6" id="KW-0862">Zinc</keyword>
<dbReference type="GO" id="GO:0006281">
    <property type="term" value="P:DNA repair"/>
    <property type="evidence" value="ECO:0007669"/>
    <property type="project" value="UniProtKB-UniRule"/>
</dbReference>
<keyword evidence="8 10" id="KW-0238">DNA-binding</keyword>
<keyword evidence="9 10" id="KW-0234">DNA repair</keyword>
<dbReference type="InterPro" id="IPR046395">
    <property type="entry name" value="SSB_T4"/>
</dbReference>
<evidence type="ECO:0000259" key="11">
    <source>
        <dbReference type="Pfam" id="PF08804"/>
    </source>
</evidence>
<dbReference type="EMBL" id="LR797022">
    <property type="protein sequence ID" value="CAB4181275.1"/>
    <property type="molecule type" value="Genomic_DNA"/>
</dbReference>
<dbReference type="InterPro" id="IPR012339">
    <property type="entry name" value="Phage_T4_Gp32_ssDNA-bd"/>
</dbReference>
<dbReference type="GO" id="GO:0006310">
    <property type="term" value="P:DNA recombination"/>
    <property type="evidence" value="ECO:0007669"/>
    <property type="project" value="UniProtKB-UniRule"/>
</dbReference>
<evidence type="ECO:0000256" key="10">
    <source>
        <dbReference type="HAMAP-Rule" id="MF_04152"/>
    </source>
</evidence>
<dbReference type="GO" id="GO:0003697">
    <property type="term" value="F:single-stranded DNA binding"/>
    <property type="evidence" value="ECO:0007669"/>
    <property type="project" value="UniProtKB-UniRule"/>
</dbReference>
<comment type="domain">
    <text evidence="10">The acidic C-terminus is involved in modulating the ssDNA binding properties. The N-terminus LAST motif is involved in the cooperative binding of the protein to single-stranded nucleic acids.</text>
</comment>
<comment type="subunit">
    <text evidence="10">Homodimer in the absence of DNA, monomer when binding DNA. Interacts with the DNA helicase assembly protein; a ternary complex between the helicase assembly protein, the single-stranded DNA-binding protein and ssDNA is an obligatory intermediate in the helicase loading mechanism. Part of the replicase complex that includes the DNA polymerase, the polymerase clamp, the clamp loader complex, the single-stranded DNA binding protein, the primase, the replicative helicase and the helicase assembly factor. Interacts (via C-terminus) with the viral SF1 dDA helicase. Interacts with the viral SF2 UvsW repair helicase.</text>
</comment>
<comment type="function">
    <text evidence="10">Single-stranded DNA-binding protein that participates in viral DNA replication, recombination, and repair. Coats the lagging-strand ssDNA as the replication fork advances. Stimulates the activities of viral DNA polymerase and the replicative helicase, probably via its interaction with the helicase assembly factor. Together with the replicative helicase and the helicase assembly factor, promotes pairing of two homologous DNA molecules containing complementary single-stranded regions and mediates homologous DNA strand exchange. Promotes also the formation of joint molecules. mRNA specific autogenous translational repressor.</text>
</comment>
<comment type="similarity">
    <text evidence="10">Belongs to the Tequatrovirus single-stranded DNA-binding protein family.</text>
</comment>
<organism evidence="12">
    <name type="scientific">uncultured Caudovirales phage</name>
    <dbReference type="NCBI Taxonomy" id="2100421"/>
    <lineage>
        <taxon>Viruses</taxon>
        <taxon>Duplodnaviria</taxon>
        <taxon>Heunggongvirae</taxon>
        <taxon>Uroviricota</taxon>
        <taxon>Caudoviricetes</taxon>
        <taxon>Peduoviridae</taxon>
        <taxon>Maltschvirus</taxon>
        <taxon>Maltschvirus maltsch</taxon>
    </lineage>
</organism>
<accession>A0A6J5QJY5</accession>
<dbReference type="Gene3D" id="3.90.198.10">
    <property type="entry name" value="Replication Fork Single-Stranded Dna Binding Protein"/>
    <property type="match status" value="1"/>
</dbReference>
<dbReference type="GO" id="GO:0006260">
    <property type="term" value="P:DNA replication"/>
    <property type="evidence" value="ECO:0007669"/>
    <property type="project" value="UniProtKB-KW"/>
</dbReference>
<dbReference type="GO" id="GO:0039686">
    <property type="term" value="P:bidirectional double-stranded viral DNA replication"/>
    <property type="evidence" value="ECO:0007669"/>
    <property type="project" value="UniProtKB-UniRule"/>
</dbReference>
<evidence type="ECO:0000256" key="6">
    <source>
        <dbReference type="ARBA" id="ARBA00022833"/>
    </source>
</evidence>
<evidence type="ECO:0000256" key="7">
    <source>
        <dbReference type="ARBA" id="ARBA00023109"/>
    </source>
</evidence>
<keyword evidence="2 10" id="KW-0678">Repressor</keyword>
<sequence length="308" mass="35000">MIDFSQLKKSSGKSSLDKLTSELNKLSGAGQTDNKKDDRFWYPNVDKAGNGYAVIRFLPPPQNEDTPFVRIFEHGFQGPTGSWYIENSLTTIGKPDPVGELNSTLWNSGLDSDKEVARKQKRKLHFISNVYVITDQQNPENEGKVFLFKYGKKIFDKLNEAMNPEFADEDALNPFDFWEGANFKLKIRNVEGYRNYDKSEFAKPSALFENDDEMESVWKKQHSLQEFIAPGKFKSYDELKTKLNKVLGLDKAAVIQSVRVAAAEKVANAKENDAPWAEEIAQPEFKSKSAIPMDDDDDGLEFFKKLAK</sequence>
<dbReference type="InterPro" id="IPR044947">
    <property type="entry name" value="Phage_T4_Gp32_ssDNA-bd_sf"/>
</dbReference>
<proteinExistence type="inferred from homology"/>
<evidence type="ECO:0000313" key="12">
    <source>
        <dbReference type="EMBL" id="CAB4181275.1"/>
    </source>
</evidence>
<keyword evidence="10" id="KW-0233">DNA recombination</keyword>
<keyword evidence="5" id="KW-0227">DNA damage</keyword>
<evidence type="ECO:0000256" key="9">
    <source>
        <dbReference type="ARBA" id="ARBA00023204"/>
    </source>
</evidence>
<gene>
    <name evidence="12" type="ORF">UFOVP1071_21</name>
</gene>
<dbReference type="GO" id="GO:0046872">
    <property type="term" value="F:metal ion binding"/>
    <property type="evidence" value="ECO:0007669"/>
    <property type="project" value="UniProtKB-KW"/>
</dbReference>
<dbReference type="SUPFAM" id="SSF50249">
    <property type="entry name" value="Nucleic acid-binding proteins"/>
    <property type="match status" value="1"/>
</dbReference>
<evidence type="ECO:0000256" key="3">
    <source>
        <dbReference type="ARBA" id="ARBA00022705"/>
    </source>
</evidence>
<evidence type="ECO:0000256" key="1">
    <source>
        <dbReference type="ARBA" id="ARBA00018590"/>
    </source>
</evidence>
<dbReference type="HAMAP" id="MF_04152">
    <property type="entry name" value="SSB_T4"/>
    <property type="match status" value="1"/>
</dbReference>
<dbReference type="Pfam" id="PF08804">
    <property type="entry name" value="gp32"/>
    <property type="match status" value="1"/>
</dbReference>
<dbReference type="InterPro" id="IPR012340">
    <property type="entry name" value="NA-bd_OB-fold"/>
</dbReference>
<reference evidence="12" key="1">
    <citation type="submission" date="2020-05" db="EMBL/GenBank/DDBJ databases">
        <authorList>
            <person name="Chiriac C."/>
            <person name="Salcher M."/>
            <person name="Ghai R."/>
            <person name="Kavagutti S V."/>
        </authorList>
    </citation>
    <scope>NUCLEOTIDE SEQUENCE</scope>
</reference>
<feature type="domain" description="Bacteriophage T4 Gp32 single-stranded DNA-binding" evidence="11">
    <location>
        <begin position="49"/>
        <end position="246"/>
    </location>
</feature>